<evidence type="ECO:0000256" key="14">
    <source>
        <dbReference type="SAM" id="Phobius"/>
    </source>
</evidence>
<reference evidence="17" key="2">
    <citation type="journal article" date="2018" name="Environ. Sci. Technol.">
        <title>The Toxicogenome of Hyalella azteca: A Model for Sediment Ecotoxicology and Evolutionary Toxicology.</title>
        <authorList>
            <person name="Poynton H.C."/>
            <person name="Hasenbein S."/>
            <person name="Benoit J.B."/>
            <person name="Sepulveda M.S."/>
            <person name="Poelchau M.F."/>
            <person name="Hughes D.S.T."/>
            <person name="Murali S.C."/>
            <person name="Chen S."/>
            <person name="Glastad K.M."/>
            <person name="Goodisman M.A.D."/>
            <person name="Werren J.H."/>
            <person name="Vineis J.H."/>
            <person name="Bowen J.L."/>
            <person name="Friedrich M."/>
            <person name="Jones J."/>
            <person name="Robertson H.M."/>
            <person name="Feyereisen R."/>
            <person name="Mechler-Hickson A."/>
            <person name="Mathers N."/>
            <person name="Lee C.E."/>
            <person name="Colbourne J.K."/>
            <person name="Biales A."/>
            <person name="Johnston J.S."/>
            <person name="Wellborn G.A."/>
            <person name="Rosendale A.J."/>
            <person name="Cridge A.G."/>
            <person name="Munoz-Torres M.C."/>
            <person name="Bain P.A."/>
            <person name="Manny A.R."/>
            <person name="Major K.M."/>
            <person name="Lambert F.N."/>
            <person name="Vulpe C.D."/>
            <person name="Tuck P."/>
            <person name="Blalock B.J."/>
            <person name="Lin Y.Y."/>
            <person name="Smith M.E."/>
            <person name="Ochoa-Acuna H."/>
            <person name="Chen M.M."/>
            <person name="Childers C.P."/>
            <person name="Qu J."/>
            <person name="Dugan S."/>
            <person name="Lee S.L."/>
            <person name="Chao H."/>
            <person name="Dinh H."/>
            <person name="Han Y."/>
            <person name="Doddapaneni H."/>
            <person name="Worley K.C."/>
            <person name="Muzny D.M."/>
            <person name="Gibbs R.A."/>
            <person name="Richards S."/>
        </authorList>
    </citation>
    <scope>NUCLEOTIDE SEQUENCE</scope>
    <source>
        <strain evidence="17">HAZT.00-mixed</strain>
        <tissue evidence="17">Whole organism</tissue>
    </source>
</reference>
<sequence>MWSLNYHLPLIYGFHYSFSYFQIPPYVDFEPHVRNFYGTNVDLLDIIAKHYNFCYRLTMDPYNRFGSKLPNGTWTGIIGMLVEQKAAFSLSPIAVSLSRYQAIDFSGYADVDEHAVLYAYPQLEPDVAGFLRPFSFPSSILLVMWLWASFVLTCVYKSNLMSMLVAPVVNIPFTNFEQLVNQKKIPYKLPAASIFVEASHNSAPETLLGKLWRRSAGTAADPVEVFGAVMRNEYAFITFRIPILATMDKRFVEHKRCMLTVAPGTLLGVSQAWGFPKNSPWKAPIDKALRGLNEFGIINKLLKDTYAKSTLCVNPVKTERTMNRMRSLGLEDFLGVFALFGAGSLMAMVVFMAEVIVGRCHTTATSKKRMQKFDSKENDASNVVSNDGRSSF</sequence>
<dbReference type="OrthoDB" id="6340340at2759"/>
<feature type="domain" description="Ionotropic glutamate receptor C-terminal" evidence="15">
    <location>
        <begin position="17"/>
        <end position="304"/>
    </location>
</feature>
<dbReference type="Pfam" id="PF00060">
    <property type="entry name" value="Lig_chan"/>
    <property type="match status" value="1"/>
</dbReference>
<evidence type="ECO:0000256" key="13">
    <source>
        <dbReference type="SAM" id="MobiDB-lite"/>
    </source>
</evidence>
<evidence type="ECO:0000256" key="9">
    <source>
        <dbReference type="ARBA" id="ARBA00023170"/>
    </source>
</evidence>
<proteinExistence type="inferred from homology"/>
<evidence type="ECO:0000256" key="11">
    <source>
        <dbReference type="ARBA" id="ARBA00023286"/>
    </source>
</evidence>
<evidence type="ECO:0000313" key="17">
    <source>
        <dbReference type="EMBL" id="KAA0201833.1"/>
    </source>
</evidence>
<evidence type="ECO:0000256" key="3">
    <source>
        <dbReference type="ARBA" id="ARBA00022448"/>
    </source>
</evidence>
<reference evidence="17" key="1">
    <citation type="submission" date="2014-08" db="EMBL/GenBank/DDBJ databases">
        <authorList>
            <person name="Murali S."/>
            <person name="Richards S."/>
            <person name="Bandaranaike D."/>
            <person name="Bellair M."/>
            <person name="Blankenburg K."/>
            <person name="Chao H."/>
            <person name="Dinh H."/>
            <person name="Doddapaneni H."/>
            <person name="Dugan-Rocha S."/>
            <person name="Elkadiri S."/>
            <person name="Gnanaolivu R."/>
            <person name="Hughes D."/>
            <person name="Lee S."/>
            <person name="Li M."/>
            <person name="Ming W."/>
            <person name="Munidasa M."/>
            <person name="Muniz J."/>
            <person name="Nguyen L."/>
            <person name="Osuji N."/>
            <person name="Pu L.-L."/>
            <person name="Puazo M."/>
            <person name="Skinner E."/>
            <person name="Qu C."/>
            <person name="Quiroz J."/>
            <person name="Raj R."/>
            <person name="Weissenberger G."/>
            <person name="Xin Y."/>
            <person name="Zou X."/>
            <person name="Han Y."/>
            <person name="Worley K."/>
            <person name="Muzny D."/>
            <person name="Gibbs R."/>
        </authorList>
    </citation>
    <scope>NUCLEOTIDE SEQUENCE</scope>
    <source>
        <strain evidence="17">HAZT.00-mixed</strain>
        <tissue evidence="17">Whole organism</tissue>
    </source>
</reference>
<dbReference type="SMART" id="SM00079">
    <property type="entry name" value="PBPe"/>
    <property type="match status" value="1"/>
</dbReference>
<dbReference type="PANTHER" id="PTHR42643:SF24">
    <property type="entry name" value="IONOTROPIC RECEPTOR 60A"/>
    <property type="match status" value="1"/>
</dbReference>
<evidence type="ECO:0000256" key="8">
    <source>
        <dbReference type="ARBA" id="ARBA00023136"/>
    </source>
</evidence>
<feature type="region of interest" description="Disordered" evidence="13">
    <location>
        <begin position="371"/>
        <end position="392"/>
    </location>
</feature>
<dbReference type="Gene3D" id="3.40.190.10">
    <property type="entry name" value="Periplasmic binding protein-like II"/>
    <property type="match status" value="1"/>
</dbReference>
<protein>
    <submittedName>
        <fullName evidence="17">Ionotropic receptor 150</fullName>
    </submittedName>
</protein>
<comment type="similarity">
    <text evidence="2">Belongs to the glutamate-gated ion channel (TC 1.A.10.1) family.</text>
</comment>
<evidence type="ECO:0000256" key="6">
    <source>
        <dbReference type="ARBA" id="ARBA00022989"/>
    </source>
</evidence>
<keyword evidence="4" id="KW-1003">Cell membrane</keyword>
<reference evidence="17" key="3">
    <citation type="submission" date="2019-06" db="EMBL/GenBank/DDBJ databases">
        <authorList>
            <person name="Poynton C."/>
            <person name="Hasenbein S."/>
            <person name="Benoit J.B."/>
            <person name="Sepulveda M.S."/>
            <person name="Poelchau M.F."/>
            <person name="Murali S.C."/>
            <person name="Chen S."/>
            <person name="Glastad K.M."/>
            <person name="Werren J.H."/>
            <person name="Vineis J.H."/>
            <person name="Bowen J.L."/>
            <person name="Friedrich M."/>
            <person name="Jones J."/>
            <person name="Robertson H.M."/>
            <person name="Feyereisen R."/>
            <person name="Mechler-Hickson A."/>
            <person name="Mathers N."/>
            <person name="Lee C.E."/>
            <person name="Colbourne J.K."/>
            <person name="Biales A."/>
            <person name="Johnston J.S."/>
            <person name="Wellborn G.A."/>
            <person name="Rosendale A.J."/>
            <person name="Cridge A.G."/>
            <person name="Munoz-Torres M.C."/>
            <person name="Bain P.A."/>
            <person name="Manny A.R."/>
            <person name="Major K.M."/>
            <person name="Lambert F.N."/>
            <person name="Vulpe C.D."/>
            <person name="Tuck P."/>
            <person name="Blalock B.J."/>
            <person name="Lin Y.-Y."/>
            <person name="Smith M.E."/>
            <person name="Ochoa-Acuna H."/>
            <person name="Chen M.-J.M."/>
            <person name="Childers C.P."/>
            <person name="Qu J."/>
            <person name="Dugan S."/>
            <person name="Lee S.L."/>
            <person name="Chao H."/>
            <person name="Dinh H."/>
            <person name="Han Y."/>
            <person name="Doddapaneni H."/>
            <person name="Worley K.C."/>
            <person name="Muzny D.M."/>
            <person name="Gibbs R.A."/>
            <person name="Richards S."/>
        </authorList>
    </citation>
    <scope>NUCLEOTIDE SEQUENCE</scope>
    <source>
        <strain evidence="17">HAZT.00-mixed</strain>
        <tissue evidence="17">Whole organism</tissue>
    </source>
</reference>
<evidence type="ECO:0000256" key="2">
    <source>
        <dbReference type="ARBA" id="ARBA00008685"/>
    </source>
</evidence>
<keyword evidence="9 17" id="KW-0675">Receptor</keyword>
<comment type="subcellular location">
    <subcellularLocation>
        <location evidence="1">Cell membrane</location>
        <topology evidence="1">Multi-pass membrane protein</topology>
    </subcellularLocation>
</comment>
<feature type="transmembrane region" description="Helical" evidence="14">
    <location>
        <begin position="333"/>
        <end position="357"/>
    </location>
</feature>
<evidence type="ECO:0000256" key="4">
    <source>
        <dbReference type="ARBA" id="ARBA00022475"/>
    </source>
</evidence>
<dbReference type="AlphaFoldDB" id="A0A6A0H7W2"/>
<gene>
    <name evidence="17" type="ORF">HAZT_HAZT004780</name>
</gene>
<keyword evidence="7" id="KW-0406">Ion transport</keyword>
<keyword evidence="10" id="KW-0325">Glycoprotein</keyword>
<dbReference type="GO" id="GO:0005886">
    <property type="term" value="C:plasma membrane"/>
    <property type="evidence" value="ECO:0007669"/>
    <property type="project" value="UniProtKB-SubCell"/>
</dbReference>
<evidence type="ECO:0000256" key="5">
    <source>
        <dbReference type="ARBA" id="ARBA00022692"/>
    </source>
</evidence>
<dbReference type="InterPro" id="IPR019594">
    <property type="entry name" value="Glu/Gly-bd"/>
</dbReference>
<comment type="caution">
    <text evidence="17">The sequence shown here is derived from an EMBL/GenBank/DDBJ whole genome shotgun (WGS) entry which is preliminary data.</text>
</comment>
<keyword evidence="5 14" id="KW-0812">Transmembrane</keyword>
<keyword evidence="11" id="KW-1071">Ligand-gated ion channel</keyword>
<evidence type="ECO:0000256" key="1">
    <source>
        <dbReference type="ARBA" id="ARBA00004651"/>
    </source>
</evidence>
<keyword evidence="6 14" id="KW-1133">Transmembrane helix</keyword>
<dbReference type="SUPFAM" id="SSF53850">
    <property type="entry name" value="Periplasmic binding protein-like II"/>
    <property type="match status" value="1"/>
</dbReference>
<feature type="compositionally biased region" description="Polar residues" evidence="13">
    <location>
        <begin position="380"/>
        <end position="392"/>
    </location>
</feature>
<dbReference type="InterPro" id="IPR001320">
    <property type="entry name" value="Iontro_rcpt_C"/>
</dbReference>
<accession>A0A6A0H7W2</accession>
<keyword evidence="3" id="KW-0813">Transport</keyword>
<dbReference type="PANTHER" id="PTHR42643">
    <property type="entry name" value="IONOTROPIC RECEPTOR 20A-RELATED"/>
    <property type="match status" value="1"/>
</dbReference>
<organism evidence="17">
    <name type="scientific">Hyalella azteca</name>
    <name type="common">Amphipod</name>
    <dbReference type="NCBI Taxonomy" id="294128"/>
    <lineage>
        <taxon>Eukaryota</taxon>
        <taxon>Metazoa</taxon>
        <taxon>Ecdysozoa</taxon>
        <taxon>Arthropoda</taxon>
        <taxon>Crustacea</taxon>
        <taxon>Multicrustacea</taxon>
        <taxon>Malacostraca</taxon>
        <taxon>Eumalacostraca</taxon>
        <taxon>Peracarida</taxon>
        <taxon>Amphipoda</taxon>
        <taxon>Senticaudata</taxon>
        <taxon>Talitrida</taxon>
        <taxon>Talitroidea</taxon>
        <taxon>Hyalellidae</taxon>
        <taxon>Hyalella</taxon>
    </lineage>
</organism>
<dbReference type="GO" id="GO:0015276">
    <property type="term" value="F:ligand-gated monoatomic ion channel activity"/>
    <property type="evidence" value="ECO:0007669"/>
    <property type="project" value="InterPro"/>
</dbReference>
<dbReference type="SMART" id="SM00918">
    <property type="entry name" value="Lig_chan-Glu_bd"/>
    <property type="match status" value="1"/>
</dbReference>
<evidence type="ECO:0000259" key="15">
    <source>
        <dbReference type="SMART" id="SM00079"/>
    </source>
</evidence>
<evidence type="ECO:0000256" key="12">
    <source>
        <dbReference type="ARBA" id="ARBA00023303"/>
    </source>
</evidence>
<dbReference type="Pfam" id="PF10613">
    <property type="entry name" value="Lig_chan-Glu_bd"/>
    <property type="match status" value="1"/>
</dbReference>
<dbReference type="GO" id="GO:0050906">
    <property type="term" value="P:detection of stimulus involved in sensory perception"/>
    <property type="evidence" value="ECO:0007669"/>
    <property type="project" value="UniProtKB-ARBA"/>
</dbReference>
<evidence type="ECO:0000256" key="10">
    <source>
        <dbReference type="ARBA" id="ARBA00023180"/>
    </source>
</evidence>
<keyword evidence="8 14" id="KW-0472">Membrane</keyword>
<dbReference type="Proteomes" id="UP000711488">
    <property type="component" value="Unassembled WGS sequence"/>
</dbReference>
<dbReference type="EMBL" id="JQDR03004928">
    <property type="protein sequence ID" value="KAA0201833.1"/>
    <property type="molecule type" value="Genomic_DNA"/>
</dbReference>
<feature type="domain" description="Ionotropic glutamate receptor L-glutamate and glycine-binding" evidence="16">
    <location>
        <begin position="25"/>
        <end position="83"/>
    </location>
</feature>
<name>A0A6A0H7W2_HYAAZ</name>
<keyword evidence="12" id="KW-0407">Ion channel</keyword>
<evidence type="ECO:0000259" key="16">
    <source>
        <dbReference type="SMART" id="SM00918"/>
    </source>
</evidence>
<evidence type="ECO:0000256" key="7">
    <source>
        <dbReference type="ARBA" id="ARBA00023065"/>
    </source>
</evidence>
<dbReference type="InterPro" id="IPR052192">
    <property type="entry name" value="Insect_Ionotropic_Sensory_Rcpt"/>
</dbReference>